<dbReference type="GO" id="GO:0020037">
    <property type="term" value="F:heme binding"/>
    <property type="evidence" value="ECO:0007669"/>
    <property type="project" value="InterPro"/>
</dbReference>
<dbReference type="InterPro" id="IPR050705">
    <property type="entry name" value="Cytochrome_P450_3A"/>
</dbReference>
<dbReference type="EMBL" id="JARKHS020011374">
    <property type="protein sequence ID" value="KAK8777885.1"/>
    <property type="molecule type" value="Genomic_DNA"/>
</dbReference>
<feature type="chain" id="PRO_5042994593" description="Cytochrome" evidence="14">
    <location>
        <begin position="20"/>
        <end position="522"/>
    </location>
</feature>
<name>A0AAQ4ETC2_AMBAM</name>
<evidence type="ECO:0000313" key="15">
    <source>
        <dbReference type="EMBL" id="KAK8777885.1"/>
    </source>
</evidence>
<comment type="similarity">
    <text evidence="4 13">Belongs to the cytochrome P450 family.</text>
</comment>
<reference evidence="15 16" key="1">
    <citation type="journal article" date="2023" name="Arcadia Sci">
        <title>De novo assembly of a long-read Amblyomma americanum tick genome.</title>
        <authorList>
            <person name="Chou S."/>
            <person name="Poskanzer K.E."/>
            <person name="Rollins M."/>
            <person name="Thuy-Boun P.S."/>
        </authorList>
    </citation>
    <scope>NUCLEOTIDE SEQUENCE [LARGE SCALE GENOMIC DNA]</scope>
    <source>
        <strain evidence="15">F_SG_1</strain>
        <tissue evidence="15">Salivary glands</tissue>
    </source>
</reference>
<feature type="binding site" description="axial binding residue" evidence="12">
    <location>
        <position position="466"/>
    </location>
    <ligand>
        <name>heme</name>
        <dbReference type="ChEBI" id="CHEBI:30413"/>
    </ligand>
    <ligandPart>
        <name>Fe</name>
        <dbReference type="ChEBI" id="CHEBI:18248"/>
    </ligandPart>
</feature>
<evidence type="ECO:0000256" key="2">
    <source>
        <dbReference type="ARBA" id="ARBA00004174"/>
    </source>
</evidence>
<keyword evidence="14" id="KW-0732">Signal</keyword>
<feature type="signal peptide" evidence="14">
    <location>
        <begin position="1"/>
        <end position="19"/>
    </location>
</feature>
<keyword evidence="5 12" id="KW-0349">Heme</keyword>
<dbReference type="AlphaFoldDB" id="A0AAQ4ETC2"/>
<comment type="caution">
    <text evidence="15">The sequence shown here is derived from an EMBL/GenBank/DDBJ whole genome shotgun (WGS) entry which is preliminary data.</text>
</comment>
<keyword evidence="9 12" id="KW-0408">Iron</keyword>
<evidence type="ECO:0000256" key="9">
    <source>
        <dbReference type="ARBA" id="ARBA00023004"/>
    </source>
</evidence>
<dbReference type="InterPro" id="IPR017972">
    <property type="entry name" value="Cyt_P450_CS"/>
</dbReference>
<proteinExistence type="inferred from homology"/>
<dbReference type="PRINTS" id="PR00463">
    <property type="entry name" value="EP450I"/>
</dbReference>
<keyword evidence="16" id="KW-1185">Reference proteome</keyword>
<dbReference type="GO" id="GO:0016705">
    <property type="term" value="F:oxidoreductase activity, acting on paired donors, with incorporation or reduction of molecular oxygen"/>
    <property type="evidence" value="ECO:0007669"/>
    <property type="project" value="InterPro"/>
</dbReference>
<sequence length="522" mass="59030">MLPAVLLVFAVILLYLVRAHQEDIQLLGGQRSAVFVTDGVPPSCLRYFHQVGSHHDRGIEAWSASFRQLHGFLCISLHPLQPLPDVVRSNHLKYGKIYGSYQGFVPCLVVGDPEVLGVVCAKDFKSFVDRTEHDVTGNALWDKMLLNMSCDVWKDERTALSPAFTPSKLKLIFPRFVELTQRLRLQFVEEAEKRNVVEVQRLFEKCSMDGMAAFLFGLDLNTRQTPNHPLVTCCNGFFSAIGGWKPVMLYAMSRVFKMLPIEFPSAYGSQQVMNFVKVMVEKRIASKERHNDVLQFCLDAVTEMNKSSGRNLTESEMKDVAAEIMVFFIAGSDGVAIGLTFTAYNLALSPEYQDRVVEEIEEAVARHGMTFEAVNAMPLLEACFKESLRMYTPDSFLTRRCNQETTLYGIDFKPGMCIDIPLTGVHYNPEFFPEPYTFKPERFLPESKDLLKPFSFLAFGAGPRNCIGLRVALVQAKTILACILRDVRFERCGDTQVPVTFVPQRLLLEPTTPVKLRVLPRH</sequence>
<dbReference type="GO" id="GO:0008395">
    <property type="term" value="F:steroid hydroxylase activity"/>
    <property type="evidence" value="ECO:0007669"/>
    <property type="project" value="TreeGrafter"/>
</dbReference>
<dbReference type="Gene3D" id="1.10.630.10">
    <property type="entry name" value="Cytochrome P450"/>
    <property type="match status" value="1"/>
</dbReference>
<dbReference type="Proteomes" id="UP001321473">
    <property type="component" value="Unassembled WGS sequence"/>
</dbReference>
<dbReference type="Pfam" id="PF00067">
    <property type="entry name" value="p450"/>
    <property type="match status" value="1"/>
</dbReference>
<keyword evidence="8 13" id="KW-0560">Oxidoreductase</keyword>
<dbReference type="FunFam" id="1.10.630.10:FF:000182">
    <property type="entry name" value="Cytochrome P450 3A4"/>
    <property type="match status" value="1"/>
</dbReference>
<comment type="subcellular location">
    <subcellularLocation>
        <location evidence="3">Endoplasmic reticulum membrane</location>
        <topology evidence="3">Peripheral membrane protein</topology>
    </subcellularLocation>
    <subcellularLocation>
        <location evidence="2">Microsome membrane</location>
        <topology evidence="2">Peripheral membrane protein</topology>
    </subcellularLocation>
</comment>
<evidence type="ECO:0000313" key="16">
    <source>
        <dbReference type="Proteomes" id="UP001321473"/>
    </source>
</evidence>
<organism evidence="15 16">
    <name type="scientific">Amblyomma americanum</name>
    <name type="common">Lone star tick</name>
    <dbReference type="NCBI Taxonomy" id="6943"/>
    <lineage>
        <taxon>Eukaryota</taxon>
        <taxon>Metazoa</taxon>
        <taxon>Ecdysozoa</taxon>
        <taxon>Arthropoda</taxon>
        <taxon>Chelicerata</taxon>
        <taxon>Arachnida</taxon>
        <taxon>Acari</taxon>
        <taxon>Parasitiformes</taxon>
        <taxon>Ixodida</taxon>
        <taxon>Ixodoidea</taxon>
        <taxon>Ixodidae</taxon>
        <taxon>Amblyomminae</taxon>
        <taxon>Amblyomma</taxon>
    </lineage>
</organism>
<keyword evidence="10 13" id="KW-0503">Monooxygenase</keyword>
<evidence type="ECO:0000256" key="10">
    <source>
        <dbReference type="ARBA" id="ARBA00023033"/>
    </source>
</evidence>
<keyword evidence="7" id="KW-0256">Endoplasmic reticulum</keyword>
<protein>
    <recommendedName>
        <fullName evidence="17">Cytochrome</fullName>
    </recommendedName>
</protein>
<dbReference type="PROSITE" id="PS00086">
    <property type="entry name" value="CYTOCHROME_P450"/>
    <property type="match status" value="1"/>
</dbReference>
<evidence type="ECO:0000256" key="6">
    <source>
        <dbReference type="ARBA" id="ARBA00022723"/>
    </source>
</evidence>
<evidence type="ECO:0000256" key="8">
    <source>
        <dbReference type="ARBA" id="ARBA00023002"/>
    </source>
</evidence>
<dbReference type="InterPro" id="IPR036396">
    <property type="entry name" value="Cyt_P450_sf"/>
</dbReference>
<keyword evidence="7" id="KW-0492">Microsome</keyword>
<evidence type="ECO:0000256" key="4">
    <source>
        <dbReference type="ARBA" id="ARBA00010617"/>
    </source>
</evidence>
<evidence type="ECO:0008006" key="17">
    <source>
        <dbReference type="Google" id="ProtNLM"/>
    </source>
</evidence>
<evidence type="ECO:0000256" key="13">
    <source>
        <dbReference type="RuleBase" id="RU000461"/>
    </source>
</evidence>
<dbReference type="GO" id="GO:0005506">
    <property type="term" value="F:iron ion binding"/>
    <property type="evidence" value="ECO:0007669"/>
    <property type="project" value="InterPro"/>
</dbReference>
<dbReference type="InterPro" id="IPR002401">
    <property type="entry name" value="Cyt_P450_E_grp-I"/>
</dbReference>
<dbReference type="PRINTS" id="PR00385">
    <property type="entry name" value="P450"/>
</dbReference>
<accession>A0AAQ4ETC2</accession>
<dbReference type="InterPro" id="IPR001128">
    <property type="entry name" value="Cyt_P450"/>
</dbReference>
<evidence type="ECO:0000256" key="3">
    <source>
        <dbReference type="ARBA" id="ARBA00004406"/>
    </source>
</evidence>
<dbReference type="SUPFAM" id="SSF48264">
    <property type="entry name" value="Cytochrome P450"/>
    <property type="match status" value="1"/>
</dbReference>
<evidence type="ECO:0000256" key="7">
    <source>
        <dbReference type="ARBA" id="ARBA00022848"/>
    </source>
</evidence>
<dbReference type="PANTHER" id="PTHR24302">
    <property type="entry name" value="CYTOCHROME P450 FAMILY 3"/>
    <property type="match status" value="1"/>
</dbReference>
<evidence type="ECO:0000256" key="5">
    <source>
        <dbReference type="ARBA" id="ARBA00022617"/>
    </source>
</evidence>
<gene>
    <name evidence="15" type="ORF">V5799_020775</name>
</gene>
<dbReference type="GO" id="GO:0005789">
    <property type="term" value="C:endoplasmic reticulum membrane"/>
    <property type="evidence" value="ECO:0007669"/>
    <property type="project" value="UniProtKB-SubCell"/>
</dbReference>
<dbReference type="PANTHER" id="PTHR24302:SF15">
    <property type="entry name" value="FATTY-ACID PEROXYGENASE"/>
    <property type="match status" value="1"/>
</dbReference>
<evidence type="ECO:0000256" key="1">
    <source>
        <dbReference type="ARBA" id="ARBA00001971"/>
    </source>
</evidence>
<evidence type="ECO:0000256" key="11">
    <source>
        <dbReference type="ARBA" id="ARBA00043906"/>
    </source>
</evidence>
<keyword evidence="6 12" id="KW-0479">Metal-binding</keyword>
<evidence type="ECO:0000256" key="14">
    <source>
        <dbReference type="SAM" id="SignalP"/>
    </source>
</evidence>
<comment type="function">
    <text evidence="11">Cytochromes P450 are a group of heme-thiolate monooxygenases. They oxidize a variety of structurally unrelated compounds, including steroids, fatty acids, and xenobiotics.</text>
</comment>
<evidence type="ECO:0000256" key="12">
    <source>
        <dbReference type="PIRSR" id="PIRSR602401-1"/>
    </source>
</evidence>
<comment type="cofactor">
    <cofactor evidence="1 12">
        <name>heme</name>
        <dbReference type="ChEBI" id="CHEBI:30413"/>
    </cofactor>
</comment>